<dbReference type="PROSITE" id="PS51898">
    <property type="entry name" value="TYR_RECOMBINASE"/>
    <property type="match status" value="1"/>
</dbReference>
<dbReference type="PANTHER" id="PTHR30349">
    <property type="entry name" value="PHAGE INTEGRASE-RELATED"/>
    <property type="match status" value="1"/>
</dbReference>
<proteinExistence type="predicted"/>
<name>A0A6J7FQT7_9ZZZZ</name>
<feature type="domain" description="Tyr recombinase" evidence="3">
    <location>
        <begin position="76"/>
        <end position="261"/>
    </location>
</feature>
<dbReference type="Pfam" id="PF00589">
    <property type="entry name" value="Phage_integrase"/>
    <property type="match status" value="1"/>
</dbReference>
<dbReference type="GO" id="GO:0015074">
    <property type="term" value="P:DNA integration"/>
    <property type="evidence" value="ECO:0007669"/>
    <property type="project" value="InterPro"/>
</dbReference>
<keyword evidence="1" id="KW-0233">DNA recombination</keyword>
<dbReference type="InterPro" id="IPR011010">
    <property type="entry name" value="DNA_brk_join_enz"/>
</dbReference>
<dbReference type="GO" id="GO:0006310">
    <property type="term" value="P:DNA recombination"/>
    <property type="evidence" value="ECO:0007669"/>
    <property type="project" value="UniProtKB-KW"/>
</dbReference>
<dbReference type="AlphaFoldDB" id="A0A6J7FQT7"/>
<evidence type="ECO:0000313" key="4">
    <source>
        <dbReference type="EMBL" id="CAB4894439.1"/>
    </source>
</evidence>
<gene>
    <name evidence="4" type="ORF">UFOPK3564_00212</name>
</gene>
<dbReference type="Gene3D" id="1.10.443.10">
    <property type="entry name" value="Intergrase catalytic core"/>
    <property type="match status" value="1"/>
</dbReference>
<evidence type="ECO:0000256" key="1">
    <source>
        <dbReference type="ARBA" id="ARBA00023172"/>
    </source>
</evidence>
<dbReference type="PANTHER" id="PTHR30349:SF81">
    <property type="entry name" value="TYROSINE RECOMBINASE XERC"/>
    <property type="match status" value="1"/>
</dbReference>
<dbReference type="EMBL" id="CAFBMK010000007">
    <property type="protein sequence ID" value="CAB4894439.1"/>
    <property type="molecule type" value="Genomic_DNA"/>
</dbReference>
<feature type="region of interest" description="Disordered" evidence="2">
    <location>
        <begin position="1"/>
        <end position="27"/>
    </location>
</feature>
<sequence>MITNNASAVADGPDRDHHDTDGKLAVSKTAPPAGVLRLVQDIEDHNLLDARGYKRPLATLPGYHKGRTPKSKGRTYPPDPPSVDELSRLLLACGDRPTGLRLHALIVVLWRTGLRISEALALNESDLHADDGSIVVRSGKGGKRRVSMMDPWGWSRVQPWLKYRQSLEPGPVFCVITGPTSGTRVWSHTDVRRDLKRKAKEAGIRKRIAPHQLRHAHAVELWREGIDLLAVQRQLGHARLDVTQLYLRSISPTEVLAPIFARSGPVVSI</sequence>
<reference evidence="4" key="1">
    <citation type="submission" date="2020-05" db="EMBL/GenBank/DDBJ databases">
        <authorList>
            <person name="Chiriac C."/>
            <person name="Salcher M."/>
            <person name="Ghai R."/>
            <person name="Kavagutti S V."/>
        </authorList>
    </citation>
    <scope>NUCLEOTIDE SEQUENCE</scope>
</reference>
<dbReference type="GO" id="GO:0003677">
    <property type="term" value="F:DNA binding"/>
    <property type="evidence" value="ECO:0007669"/>
    <property type="project" value="InterPro"/>
</dbReference>
<evidence type="ECO:0000259" key="3">
    <source>
        <dbReference type="PROSITE" id="PS51898"/>
    </source>
</evidence>
<organism evidence="4">
    <name type="scientific">freshwater metagenome</name>
    <dbReference type="NCBI Taxonomy" id="449393"/>
    <lineage>
        <taxon>unclassified sequences</taxon>
        <taxon>metagenomes</taxon>
        <taxon>ecological metagenomes</taxon>
    </lineage>
</organism>
<feature type="compositionally biased region" description="Basic residues" evidence="2">
    <location>
        <begin position="64"/>
        <end position="73"/>
    </location>
</feature>
<dbReference type="InterPro" id="IPR050090">
    <property type="entry name" value="Tyrosine_recombinase_XerCD"/>
</dbReference>
<feature type="region of interest" description="Disordered" evidence="2">
    <location>
        <begin position="58"/>
        <end position="81"/>
    </location>
</feature>
<dbReference type="InterPro" id="IPR013762">
    <property type="entry name" value="Integrase-like_cat_sf"/>
</dbReference>
<evidence type="ECO:0000256" key="2">
    <source>
        <dbReference type="SAM" id="MobiDB-lite"/>
    </source>
</evidence>
<feature type="compositionally biased region" description="Basic and acidic residues" evidence="2">
    <location>
        <begin position="12"/>
        <end position="22"/>
    </location>
</feature>
<dbReference type="InterPro" id="IPR002104">
    <property type="entry name" value="Integrase_catalytic"/>
</dbReference>
<dbReference type="SUPFAM" id="SSF56349">
    <property type="entry name" value="DNA breaking-rejoining enzymes"/>
    <property type="match status" value="1"/>
</dbReference>
<protein>
    <submittedName>
        <fullName evidence="4">Unannotated protein</fullName>
    </submittedName>
</protein>
<accession>A0A6J7FQT7</accession>